<gene>
    <name evidence="1" type="ORF">Patl1_33958</name>
</gene>
<organism evidence="1 2">
    <name type="scientific">Pistacia atlantica</name>
    <dbReference type="NCBI Taxonomy" id="434234"/>
    <lineage>
        <taxon>Eukaryota</taxon>
        <taxon>Viridiplantae</taxon>
        <taxon>Streptophyta</taxon>
        <taxon>Embryophyta</taxon>
        <taxon>Tracheophyta</taxon>
        <taxon>Spermatophyta</taxon>
        <taxon>Magnoliopsida</taxon>
        <taxon>eudicotyledons</taxon>
        <taxon>Gunneridae</taxon>
        <taxon>Pentapetalae</taxon>
        <taxon>rosids</taxon>
        <taxon>malvids</taxon>
        <taxon>Sapindales</taxon>
        <taxon>Anacardiaceae</taxon>
        <taxon>Pistacia</taxon>
    </lineage>
</organism>
<name>A0ACC0ZUI7_9ROSI</name>
<comment type="caution">
    <text evidence="1">The sequence shown here is derived from an EMBL/GenBank/DDBJ whole genome shotgun (WGS) entry which is preliminary data.</text>
</comment>
<evidence type="ECO:0000313" key="2">
    <source>
        <dbReference type="Proteomes" id="UP001164250"/>
    </source>
</evidence>
<dbReference type="Proteomes" id="UP001164250">
    <property type="component" value="Chromosome 15"/>
</dbReference>
<protein>
    <submittedName>
        <fullName evidence="1">Uncharacterized protein</fullName>
    </submittedName>
</protein>
<dbReference type="EMBL" id="CM047910">
    <property type="protein sequence ID" value="KAJ0075722.1"/>
    <property type="molecule type" value="Genomic_DNA"/>
</dbReference>
<reference evidence="2" key="1">
    <citation type="journal article" date="2023" name="G3 (Bethesda)">
        <title>Genome assembly and association tests identify interacting loci associated with vigor, precocity, and sex in interspecific pistachio rootstocks.</title>
        <authorList>
            <person name="Palmer W."/>
            <person name="Jacygrad E."/>
            <person name="Sagayaradj S."/>
            <person name="Cavanaugh K."/>
            <person name="Han R."/>
            <person name="Bertier L."/>
            <person name="Beede B."/>
            <person name="Kafkas S."/>
            <person name="Golino D."/>
            <person name="Preece J."/>
            <person name="Michelmore R."/>
        </authorList>
    </citation>
    <scope>NUCLEOTIDE SEQUENCE [LARGE SCALE GENOMIC DNA]</scope>
</reference>
<keyword evidence="2" id="KW-1185">Reference proteome</keyword>
<sequence>MIPYQRYSIYQNESERGYLCSSCPLYEN</sequence>
<accession>A0ACC0ZUI7</accession>
<proteinExistence type="predicted"/>
<evidence type="ECO:0000313" key="1">
    <source>
        <dbReference type="EMBL" id="KAJ0075722.1"/>
    </source>
</evidence>